<evidence type="ECO:0000313" key="2">
    <source>
        <dbReference type="EMBL" id="GFO31062.1"/>
    </source>
</evidence>
<reference evidence="2 3" key="1">
    <citation type="journal article" date="2021" name="Elife">
        <title>Chloroplast acquisition without the gene transfer in kleptoplastic sea slugs, Plakobranchus ocellatus.</title>
        <authorList>
            <person name="Maeda T."/>
            <person name="Takahashi S."/>
            <person name="Yoshida T."/>
            <person name="Shimamura S."/>
            <person name="Takaki Y."/>
            <person name="Nagai Y."/>
            <person name="Toyoda A."/>
            <person name="Suzuki Y."/>
            <person name="Arimoto A."/>
            <person name="Ishii H."/>
            <person name="Satoh N."/>
            <person name="Nishiyama T."/>
            <person name="Hasebe M."/>
            <person name="Maruyama T."/>
            <person name="Minagawa J."/>
            <person name="Obokata J."/>
            <person name="Shigenobu S."/>
        </authorList>
    </citation>
    <scope>NUCLEOTIDE SEQUENCE [LARGE SCALE GENOMIC DNA]</scope>
</reference>
<feature type="region of interest" description="Disordered" evidence="1">
    <location>
        <begin position="1"/>
        <end position="23"/>
    </location>
</feature>
<proteinExistence type="predicted"/>
<comment type="caution">
    <text evidence="2">The sequence shown here is derived from an EMBL/GenBank/DDBJ whole genome shotgun (WGS) entry which is preliminary data.</text>
</comment>
<dbReference type="AlphaFoldDB" id="A0AAV4CHI3"/>
<dbReference type="Proteomes" id="UP000735302">
    <property type="component" value="Unassembled WGS sequence"/>
</dbReference>
<dbReference type="EMBL" id="BLXT01006336">
    <property type="protein sequence ID" value="GFO31062.1"/>
    <property type="molecule type" value="Genomic_DNA"/>
</dbReference>
<evidence type="ECO:0000313" key="3">
    <source>
        <dbReference type="Proteomes" id="UP000735302"/>
    </source>
</evidence>
<evidence type="ECO:0000256" key="1">
    <source>
        <dbReference type="SAM" id="MobiDB-lite"/>
    </source>
</evidence>
<accession>A0AAV4CHI3</accession>
<sequence length="80" mass="9071">MPKYGSSSGRAVGYHPRGPWFKSKSGPCQIFIAPLCPPSTKWSNDNENNKNNNTEYYSDNNDNNCNDFNDDNNYSNKISE</sequence>
<gene>
    <name evidence="2" type="ORF">PoB_005756700</name>
</gene>
<organism evidence="2 3">
    <name type="scientific">Plakobranchus ocellatus</name>
    <dbReference type="NCBI Taxonomy" id="259542"/>
    <lineage>
        <taxon>Eukaryota</taxon>
        <taxon>Metazoa</taxon>
        <taxon>Spiralia</taxon>
        <taxon>Lophotrochozoa</taxon>
        <taxon>Mollusca</taxon>
        <taxon>Gastropoda</taxon>
        <taxon>Heterobranchia</taxon>
        <taxon>Euthyneura</taxon>
        <taxon>Panpulmonata</taxon>
        <taxon>Sacoglossa</taxon>
        <taxon>Placobranchoidea</taxon>
        <taxon>Plakobranchidae</taxon>
        <taxon>Plakobranchus</taxon>
    </lineage>
</organism>
<keyword evidence="3" id="KW-1185">Reference proteome</keyword>
<feature type="region of interest" description="Disordered" evidence="1">
    <location>
        <begin position="36"/>
        <end position="80"/>
    </location>
</feature>
<name>A0AAV4CHI3_9GAST</name>
<protein>
    <submittedName>
        <fullName evidence="2">Uncharacterized protein</fullName>
    </submittedName>
</protein>
<feature type="compositionally biased region" description="Low complexity" evidence="1">
    <location>
        <begin position="40"/>
        <end position="73"/>
    </location>
</feature>